<dbReference type="KEGG" id="pej:FYC62_10305"/>
<name>A0A5C0VIU7_9SPHI</name>
<evidence type="ECO:0000313" key="1">
    <source>
        <dbReference type="EMBL" id="QEK51999.1"/>
    </source>
</evidence>
<dbReference type="EMBL" id="CP043329">
    <property type="protein sequence ID" value="QEK51999.1"/>
    <property type="molecule type" value="Genomic_DNA"/>
</dbReference>
<gene>
    <name evidence="1" type="ORF">FYC62_10305</name>
</gene>
<dbReference type="AlphaFoldDB" id="A0A5C0VIU7"/>
<protein>
    <submittedName>
        <fullName evidence="1">Uncharacterized protein</fullName>
    </submittedName>
</protein>
<proteinExistence type="predicted"/>
<keyword evidence="2" id="KW-1185">Reference proteome</keyword>
<reference evidence="1 2" key="1">
    <citation type="submission" date="2019-08" db="EMBL/GenBank/DDBJ databases">
        <title>Pedobacter sp. nov., isolated from Han river, South Korea.</title>
        <authorList>
            <person name="Lee D.-H."/>
            <person name="Kim Y.-S."/>
            <person name="Hwang E.-M."/>
            <person name="Le Tran T.C."/>
            <person name="Cha C.-J."/>
        </authorList>
    </citation>
    <scope>NUCLEOTIDE SEQUENCE [LARGE SCALE GENOMIC DNA]</scope>
    <source>
        <strain evidence="1 2">CJ43</strain>
    </source>
</reference>
<dbReference type="RefSeq" id="WP_149074869.1">
    <property type="nucleotide sequence ID" value="NZ_CP043329.1"/>
</dbReference>
<organism evidence="1 2">
    <name type="scientific">Pedobacter aquae</name>
    <dbReference type="NCBI Taxonomy" id="2605747"/>
    <lineage>
        <taxon>Bacteria</taxon>
        <taxon>Pseudomonadati</taxon>
        <taxon>Bacteroidota</taxon>
        <taxon>Sphingobacteriia</taxon>
        <taxon>Sphingobacteriales</taxon>
        <taxon>Sphingobacteriaceae</taxon>
        <taxon>Pedobacter</taxon>
    </lineage>
</organism>
<evidence type="ECO:0000313" key="2">
    <source>
        <dbReference type="Proteomes" id="UP000323653"/>
    </source>
</evidence>
<sequence>MSEVKQYIKLCMDLLVKQFRIESCIYDYDGLSDIHFVEVNPSSLFNKEQFQNAISDLSITMNNLFPNDCIVFSSSSDNMPLSKYAEHLIDNAVLNVVNWYDLFTNGSLVGDLIVPASAGENNYALAA</sequence>
<accession>A0A5C0VIU7</accession>
<dbReference type="Proteomes" id="UP000323653">
    <property type="component" value="Chromosome"/>
</dbReference>